<feature type="region of interest" description="Disordered" evidence="1">
    <location>
        <begin position="512"/>
        <end position="536"/>
    </location>
</feature>
<organism evidence="2">
    <name type="scientific">Trypanosoma brucei equiperdum</name>
    <dbReference type="NCBI Taxonomy" id="630700"/>
    <lineage>
        <taxon>Eukaryota</taxon>
        <taxon>Discoba</taxon>
        <taxon>Euglenozoa</taxon>
        <taxon>Kinetoplastea</taxon>
        <taxon>Metakinetoplastina</taxon>
        <taxon>Trypanosomatida</taxon>
        <taxon>Trypanosomatidae</taxon>
        <taxon>Trypanosoma</taxon>
    </lineage>
</organism>
<feature type="region of interest" description="Disordered" evidence="1">
    <location>
        <begin position="371"/>
        <end position="403"/>
    </location>
</feature>
<dbReference type="Proteomes" id="UP000266743">
    <property type="component" value="Chromosome 8"/>
</dbReference>
<name>A0A3L6L2C5_9TRYP</name>
<dbReference type="EMBL" id="QSBY01000008">
    <property type="protein sequence ID" value="RHW70782.1"/>
    <property type="molecule type" value="Genomic_DNA"/>
</dbReference>
<feature type="compositionally biased region" description="Basic and acidic residues" evidence="1">
    <location>
        <begin position="162"/>
        <end position="175"/>
    </location>
</feature>
<sequence>MHSVTVLSQPSSTVTTCARSTFTNVATVSASPPRSTALSGMCSLSSSSSLWNTDPPADDWKDIGDTIRGTHNLAGSPEQQIQQQPAVEGKCGGESVLCGVRKVLPFSVSCTAGGDANGRQTNSRAKHSSALKPPLQASVSPATGRCDSSNHGVAPTKQSCPPEERAVGSSKDELNHGGIGDSGDNDSGFNKCHPPQLPPAVIFMSPLKTASGGNDINLTVVSSAPPPGAAEAAVRDGSNTVSSDDSLDEVGTNSGDSNRRLWSCANTPERPNSMGHVERVVSCVSEREDVTCVEADGQRKPAVARSCATERRRRCLLRQIKLVDAEVARMEGVQRQNVFRIGSASGEALSREKAKLLELRNRYEAALHATTKKALEHRQPSSLSVSSAGGASHFPSSFRSSLEHNGRQEGCPCKTVGRRLALKVSGCSAVPRRRGASVRKARAAKPPTLTTVTPVAVVDDNNTTGSAAAVGTDVNRCAERECLRGCCSNHIGKKPSRATAAIHVAEPARTYVDPYAPTEGGGSGSRAPRGQTRGASVDAERMAAFYLRNGRSRHLAEASTLKAAGGEGHGGKAMMERNPGTCASSSRCSRTREASKRPGNPKAAAVGPKRDGCSHRTASLCTRASSAVDYTPVCASNSGGCGDLNGNGRHRRGPVYHLCAPSIPNAAHVETWEPTCGDMTRPLVPSKTGTSLAFPRKESGQGPWQMPMEQRVSCNAPWGFATSSVPVSSSSSAVRCCYSTGLGSSRAAPCDYRFARTPSYHHPPSIYEPTQPEAAPQVVHDEVKDAWRAPFGPSLHCGSLLPSGRDYFASPALTKSDLMWRQLASRSYNNEQCDCSGMEHAAAVGGTIRDCFYGGCGDEALESGRRADLLVRIGKLLGGVERKC</sequence>
<evidence type="ECO:0000256" key="1">
    <source>
        <dbReference type="SAM" id="MobiDB-lite"/>
    </source>
</evidence>
<protein>
    <submittedName>
        <fullName evidence="2">Uncharacterized protein</fullName>
    </submittedName>
</protein>
<dbReference type="AlphaFoldDB" id="A0A3L6L2C5"/>
<feature type="region of interest" description="Disordered" evidence="1">
    <location>
        <begin position="113"/>
        <end position="194"/>
    </location>
</feature>
<feature type="region of interest" description="Disordered" evidence="1">
    <location>
        <begin position="226"/>
        <end position="267"/>
    </location>
</feature>
<comment type="caution">
    <text evidence="2">The sequence shown here is derived from an EMBL/GenBank/DDBJ whole genome shotgun (WGS) entry which is preliminary data.</text>
</comment>
<feature type="compositionally biased region" description="Low complexity" evidence="1">
    <location>
        <begin position="381"/>
        <end position="392"/>
    </location>
</feature>
<reference evidence="2" key="1">
    <citation type="submission" date="2018-09" db="EMBL/GenBank/DDBJ databases">
        <title>whole genome sequence of T. equiperdum IVM-t1 strain.</title>
        <authorList>
            <person name="Suganuma K."/>
        </authorList>
    </citation>
    <scope>NUCLEOTIDE SEQUENCE [LARGE SCALE GENOMIC DNA]</scope>
    <source>
        <strain evidence="2">IVM-t1</strain>
    </source>
</reference>
<evidence type="ECO:0000313" key="2">
    <source>
        <dbReference type="EMBL" id="RHW70782.1"/>
    </source>
</evidence>
<proteinExistence type="predicted"/>
<accession>A0A3L6L2C5</accession>
<gene>
    <name evidence="2" type="ORF">DPX39_080010600</name>
</gene>
<feature type="region of interest" description="Disordered" evidence="1">
    <location>
        <begin position="563"/>
        <end position="611"/>
    </location>
</feature>
<feature type="compositionally biased region" description="Polar residues" evidence="1">
    <location>
        <begin position="137"/>
        <end position="159"/>
    </location>
</feature>